<keyword evidence="5" id="KW-0967">Endosome</keyword>
<comment type="similarity">
    <text evidence="3">Belongs to the TMEM163 family.</text>
</comment>
<keyword evidence="8" id="KW-0770">Synapse</keyword>
<keyword evidence="10" id="KW-0968">Cytoplasmic vesicle</keyword>
<keyword evidence="15" id="KW-1185">Reference proteome</keyword>
<dbReference type="Pfam" id="PF01545">
    <property type="entry name" value="Cation_efflux"/>
    <property type="match status" value="1"/>
</dbReference>
<dbReference type="Proteomes" id="UP001183585">
    <property type="component" value="Unassembled WGS sequence"/>
</dbReference>
<evidence type="ECO:0000256" key="12">
    <source>
        <dbReference type="SAM" id="Phobius"/>
    </source>
</evidence>
<organism evidence="14 15">
    <name type="scientific">Promicromonospora iranensis</name>
    <dbReference type="NCBI Taxonomy" id="1105144"/>
    <lineage>
        <taxon>Bacteria</taxon>
        <taxon>Bacillati</taxon>
        <taxon>Actinomycetota</taxon>
        <taxon>Actinomycetes</taxon>
        <taxon>Micrococcales</taxon>
        <taxon>Promicromonosporaceae</taxon>
        <taxon>Promicromonospora</taxon>
    </lineage>
</organism>
<evidence type="ECO:0000313" key="14">
    <source>
        <dbReference type="EMBL" id="MDR7380776.1"/>
    </source>
</evidence>
<feature type="transmembrane region" description="Helical" evidence="12">
    <location>
        <begin position="96"/>
        <end position="114"/>
    </location>
</feature>
<evidence type="ECO:0000256" key="5">
    <source>
        <dbReference type="ARBA" id="ARBA00022753"/>
    </source>
</evidence>
<evidence type="ECO:0000256" key="11">
    <source>
        <dbReference type="SAM" id="MobiDB-lite"/>
    </source>
</evidence>
<accession>A0ABU2CHG3</accession>
<evidence type="ECO:0000256" key="8">
    <source>
        <dbReference type="ARBA" id="ARBA00023018"/>
    </source>
</evidence>
<comment type="subcellular location">
    <subcellularLocation>
        <location evidence="2">Cytoplasmic vesicle</location>
        <location evidence="2">Secretory vesicle</location>
        <location evidence="2">Synaptic vesicle membrane</location>
        <topology evidence="2">Multi-pass membrane protein</topology>
    </subcellularLocation>
    <subcellularLocation>
        <location evidence="1">Early endosome membrane</location>
    </subcellularLocation>
</comment>
<evidence type="ECO:0000256" key="4">
    <source>
        <dbReference type="ARBA" id="ARBA00022692"/>
    </source>
</evidence>
<keyword evidence="6" id="KW-0862">Zinc</keyword>
<reference evidence="14 15" key="1">
    <citation type="submission" date="2023-07" db="EMBL/GenBank/DDBJ databases">
        <title>Sequencing the genomes of 1000 actinobacteria strains.</title>
        <authorList>
            <person name="Klenk H.-P."/>
        </authorList>
    </citation>
    <scope>NUCLEOTIDE SEQUENCE [LARGE SCALE GENOMIC DNA]</scope>
    <source>
        <strain evidence="14 15">DSM 45554</strain>
    </source>
</reference>
<feature type="region of interest" description="Disordered" evidence="11">
    <location>
        <begin position="1"/>
        <end position="21"/>
    </location>
</feature>
<dbReference type="InterPro" id="IPR027469">
    <property type="entry name" value="Cation_efflux_TMD_sf"/>
</dbReference>
<keyword evidence="7 12" id="KW-1133">Transmembrane helix</keyword>
<evidence type="ECO:0000256" key="2">
    <source>
        <dbReference type="ARBA" id="ARBA00004644"/>
    </source>
</evidence>
<dbReference type="SUPFAM" id="SSF161111">
    <property type="entry name" value="Cation efflux protein transmembrane domain-like"/>
    <property type="match status" value="1"/>
</dbReference>
<protein>
    <submittedName>
        <fullName evidence="14">Divalent metal cation (Fe/Co/Zn/Cd) transporter</fullName>
    </submittedName>
</protein>
<evidence type="ECO:0000256" key="7">
    <source>
        <dbReference type="ARBA" id="ARBA00022989"/>
    </source>
</evidence>
<dbReference type="InterPro" id="IPR058533">
    <property type="entry name" value="Cation_efflux_TM"/>
</dbReference>
<evidence type="ECO:0000256" key="3">
    <source>
        <dbReference type="ARBA" id="ARBA00008731"/>
    </source>
</evidence>
<feature type="region of interest" description="Disordered" evidence="11">
    <location>
        <begin position="217"/>
        <end position="245"/>
    </location>
</feature>
<evidence type="ECO:0000259" key="13">
    <source>
        <dbReference type="Pfam" id="PF01545"/>
    </source>
</evidence>
<evidence type="ECO:0000256" key="1">
    <source>
        <dbReference type="ARBA" id="ARBA00004146"/>
    </source>
</evidence>
<evidence type="ECO:0000256" key="6">
    <source>
        <dbReference type="ARBA" id="ARBA00022833"/>
    </source>
</evidence>
<dbReference type="RefSeq" id="WP_274992335.1">
    <property type="nucleotide sequence ID" value="NZ_JAJQQP010000002.1"/>
</dbReference>
<feature type="transmembrane region" description="Helical" evidence="12">
    <location>
        <begin position="37"/>
        <end position="60"/>
    </location>
</feature>
<feature type="transmembrane region" description="Helical" evidence="12">
    <location>
        <begin position="180"/>
        <end position="207"/>
    </location>
</feature>
<dbReference type="EMBL" id="JAVDYE010000001">
    <property type="protein sequence ID" value="MDR7380776.1"/>
    <property type="molecule type" value="Genomic_DNA"/>
</dbReference>
<dbReference type="InterPro" id="IPR026765">
    <property type="entry name" value="Tmem163"/>
</dbReference>
<evidence type="ECO:0000256" key="10">
    <source>
        <dbReference type="ARBA" id="ARBA00023329"/>
    </source>
</evidence>
<evidence type="ECO:0000256" key="9">
    <source>
        <dbReference type="ARBA" id="ARBA00023136"/>
    </source>
</evidence>
<evidence type="ECO:0000313" key="15">
    <source>
        <dbReference type="Proteomes" id="UP001183585"/>
    </source>
</evidence>
<dbReference type="Gene3D" id="1.20.1510.10">
    <property type="entry name" value="Cation efflux protein transmembrane domain"/>
    <property type="match status" value="1"/>
</dbReference>
<dbReference type="PANTHER" id="PTHR31937:SF2">
    <property type="entry name" value="TRANSMEMBRANE PROTEIN 163"/>
    <property type="match status" value="1"/>
</dbReference>
<sequence>MSSQPQPAPEMRPHVQPDPQATERLTRRGLRLAQFTVAYNVVEGVVAITAGVLAGLVSVIGFGIDSGIESISAVLVGLRLSARLRHGAADERKERIALRLVAITFFLLAGYVTVEGVRSLVVGETPEGSPVAVGLLVASLVVMPLLAEAKRRVGVALADPLILADAAETRICVLLSVSTLAGLFVFALTGAGWVDAVAGFVIAAFAIHEGREAWEGELEHDHSQGHHQHTDHDHDTDHGKTAVDD</sequence>
<keyword evidence="9 12" id="KW-0472">Membrane</keyword>
<gene>
    <name evidence="14" type="ORF">J2S48_000291</name>
</gene>
<dbReference type="PANTHER" id="PTHR31937">
    <property type="entry name" value="TRANSMEMBRANE PROTEIN 163"/>
    <property type="match status" value="1"/>
</dbReference>
<feature type="transmembrane region" description="Helical" evidence="12">
    <location>
        <begin position="129"/>
        <end position="147"/>
    </location>
</feature>
<feature type="compositionally biased region" description="Pro residues" evidence="11">
    <location>
        <begin position="1"/>
        <end position="10"/>
    </location>
</feature>
<keyword evidence="4 12" id="KW-0812">Transmembrane</keyword>
<comment type="caution">
    <text evidence="14">The sequence shown here is derived from an EMBL/GenBank/DDBJ whole genome shotgun (WGS) entry which is preliminary data.</text>
</comment>
<feature type="domain" description="Cation efflux protein transmembrane" evidence="13">
    <location>
        <begin position="37"/>
        <end position="210"/>
    </location>
</feature>
<proteinExistence type="inferred from homology"/>
<name>A0ABU2CHG3_9MICO</name>